<dbReference type="Proteomes" id="UP000053780">
    <property type="component" value="Unassembled WGS sequence"/>
</dbReference>
<dbReference type="Gene3D" id="1.10.472.10">
    <property type="entry name" value="Cyclin-like"/>
    <property type="match status" value="1"/>
</dbReference>
<dbReference type="VEuPathDB" id="MicrosporidiaDB:NAPIS_ORF01640"/>
<organism evidence="1 2">
    <name type="scientific">Vairimorpha apis BRL 01</name>
    <dbReference type="NCBI Taxonomy" id="1037528"/>
    <lineage>
        <taxon>Eukaryota</taxon>
        <taxon>Fungi</taxon>
        <taxon>Fungi incertae sedis</taxon>
        <taxon>Microsporidia</taxon>
        <taxon>Nosematidae</taxon>
        <taxon>Vairimorpha</taxon>
    </lineage>
</organism>
<evidence type="ECO:0000313" key="1">
    <source>
        <dbReference type="EMBL" id="EQB60797.1"/>
    </source>
</evidence>
<keyword evidence="2" id="KW-1185">Reference proteome</keyword>
<evidence type="ECO:0000313" key="2">
    <source>
        <dbReference type="Proteomes" id="UP000053780"/>
    </source>
</evidence>
<dbReference type="SUPFAM" id="SSF47954">
    <property type="entry name" value="Cyclin-like"/>
    <property type="match status" value="1"/>
</dbReference>
<dbReference type="InterPro" id="IPR036915">
    <property type="entry name" value="Cyclin-like_sf"/>
</dbReference>
<dbReference type="EMBL" id="KE647234">
    <property type="protein sequence ID" value="EQB60797.1"/>
    <property type="molecule type" value="Genomic_DNA"/>
</dbReference>
<proteinExistence type="predicted"/>
<sequence>MQKLKTNKKEYISDIIIKKIILEYSDNSIFISTLWELRDIVPIYLISGFIILKRYLKTMQKRVSDLLLSKIFLACCWISVKIFNDTHISCNEFLDLYKINYNEINLIEAHILSKINYDLDISHKEFVNWKN</sequence>
<accession>T0KZT3</accession>
<dbReference type="HOGENOM" id="CLU_1928193_0_0_1"/>
<dbReference type="OrthoDB" id="2194637at2759"/>
<dbReference type="AlphaFoldDB" id="T0KZT3"/>
<name>T0KZT3_9MICR</name>
<protein>
    <submittedName>
        <fullName evidence="1">Uncharacterized protein</fullName>
    </submittedName>
</protein>
<reference evidence="1 2" key="1">
    <citation type="journal article" date="2013" name="BMC Genomics">
        <title>Genome sequencing and comparative genomics of honey bee microsporidia, Nosema apis reveal novel insights into host-parasite interactions.</title>
        <authorList>
            <person name="Chen Yp."/>
            <person name="Pettis J.S."/>
            <person name="Zhao Y."/>
            <person name="Liu X."/>
            <person name="Tallon L.J."/>
            <person name="Sadzewicz L.D."/>
            <person name="Li R."/>
            <person name="Zheng H."/>
            <person name="Huang S."/>
            <person name="Zhang X."/>
            <person name="Hamilton M.C."/>
            <person name="Pernal S.F."/>
            <person name="Melathopoulos A.P."/>
            <person name="Yan X."/>
            <person name="Evans J.D."/>
        </authorList>
    </citation>
    <scope>NUCLEOTIDE SEQUENCE [LARGE SCALE GENOMIC DNA]</scope>
    <source>
        <strain evidence="1 2">BRL 01</strain>
    </source>
</reference>
<gene>
    <name evidence="1" type="ORF">NAPIS_ORF01640</name>
</gene>